<reference evidence="3 6" key="2">
    <citation type="submission" date="2016-11" db="EMBL/GenBank/DDBJ databases">
        <title>Genomic analysis of Caldithrix abyssi and proposal of a novel bacterial phylum Caldithrichaeota.</title>
        <authorList>
            <person name="Kublanov I."/>
            <person name="Sigalova O."/>
            <person name="Gavrilov S."/>
            <person name="Lebedinsky A."/>
            <person name="Ivanova N."/>
            <person name="Daum C."/>
            <person name="Reddy T."/>
            <person name="Klenk H.P."/>
            <person name="Goker M."/>
            <person name="Reva O."/>
            <person name="Miroshnichenko M."/>
            <person name="Kyprides N."/>
            <person name="Woyke T."/>
            <person name="Gelfand M."/>
        </authorList>
    </citation>
    <scope>NUCLEOTIDE SEQUENCE [LARGE SCALE GENOMIC DNA]</scope>
    <source>
        <strain evidence="3 6">LF13</strain>
    </source>
</reference>
<reference evidence="4 5" key="1">
    <citation type="submission" date="2011-09" db="EMBL/GenBank/DDBJ databases">
        <title>The permanent draft genome of Caldithrix abyssi DSM 13497.</title>
        <authorList>
            <consortium name="US DOE Joint Genome Institute (JGI-PGF)"/>
            <person name="Lucas S."/>
            <person name="Han J."/>
            <person name="Lapidus A."/>
            <person name="Bruce D."/>
            <person name="Goodwin L."/>
            <person name="Pitluck S."/>
            <person name="Peters L."/>
            <person name="Kyrpides N."/>
            <person name="Mavromatis K."/>
            <person name="Ivanova N."/>
            <person name="Mikhailova N."/>
            <person name="Chertkov O."/>
            <person name="Detter J.C."/>
            <person name="Tapia R."/>
            <person name="Han C."/>
            <person name="Land M."/>
            <person name="Hauser L."/>
            <person name="Markowitz V."/>
            <person name="Cheng J.-F."/>
            <person name="Hugenholtz P."/>
            <person name="Woyke T."/>
            <person name="Wu D."/>
            <person name="Spring S."/>
            <person name="Brambilla E."/>
            <person name="Klenk H.-P."/>
            <person name="Eisen J.A."/>
        </authorList>
    </citation>
    <scope>NUCLEOTIDE SEQUENCE [LARGE SCALE GENOMIC DNA]</scope>
    <source>
        <strain evidence="4 5">DSM 13497</strain>
    </source>
</reference>
<dbReference type="Proteomes" id="UP000183868">
    <property type="component" value="Chromosome"/>
</dbReference>
<protein>
    <submittedName>
        <fullName evidence="4">Extracellular solute-binding protein family 1</fullName>
    </submittedName>
    <submittedName>
        <fullName evidence="3">Multiple sugar transport system substrate-binding protein</fullName>
    </submittedName>
</protein>
<dbReference type="PANTHER" id="PTHR43649">
    <property type="entry name" value="ARABINOSE-BINDING PROTEIN-RELATED"/>
    <property type="match status" value="1"/>
</dbReference>
<dbReference type="EMBL" id="CP018099">
    <property type="protein sequence ID" value="APF17751.1"/>
    <property type="molecule type" value="Genomic_DNA"/>
</dbReference>
<evidence type="ECO:0000313" key="3">
    <source>
        <dbReference type="EMBL" id="APF17751.1"/>
    </source>
</evidence>
<proteinExistence type="inferred from homology"/>
<evidence type="ECO:0000256" key="1">
    <source>
        <dbReference type="ARBA" id="ARBA00004418"/>
    </source>
</evidence>
<accession>H1XWJ1</accession>
<comment type="similarity">
    <text evidence="2">Belongs to the bacterial solute-binding protein 1 family.</text>
</comment>
<evidence type="ECO:0000313" key="4">
    <source>
        <dbReference type="EMBL" id="EHO41829.1"/>
    </source>
</evidence>
<dbReference type="InParanoid" id="H1XWJ1"/>
<keyword evidence="3" id="KW-0813">Transport</keyword>
<name>H1XWJ1_CALAY</name>
<comment type="subcellular location">
    <subcellularLocation>
        <location evidence="1">Periplasm</location>
    </subcellularLocation>
</comment>
<dbReference type="STRING" id="880073.Cabys_1000"/>
<dbReference type="Proteomes" id="UP000004671">
    <property type="component" value="Chromosome"/>
</dbReference>
<dbReference type="RefSeq" id="WP_006929009.1">
    <property type="nucleotide sequence ID" value="NZ_CM001402.1"/>
</dbReference>
<keyword evidence="3" id="KW-0762">Sugar transport</keyword>
<sequence length="438" mass="50580" precursor="true">MVKKIVGIIVGILVILMAMGCGRRDSAQQQRSVEKKELTYWCATNPQEVKLARELVDEWNRIHKDVPVKLQTLPASQSSEEALLAAIAGNTTPDICSNMWPGAMDEFISAGGLVRLDTFPDFWPYILERVSEDQLKTFQARDGGHYQIPWKTNPIMVFYNKRIFKKAGVKAPLETYSQFLDAAEKIVRDFDGDGQADYWMLYRDIKPIWWQRLFDYYPFYICASGGKTLFKGDKIDFDNDASVKVFQFFRTMYQKGYMPVAQFQGDQFLAGRLAAQISGPWLVAYIQKFAPEGFEYGIMPIPRPDDYKGPIYTYGDPKNISIFKTTKYPRQAWKFAQWLISRHADLRLLEICDQIPIRKNLLNDSTFAAYFKKKPQMTVFARQAPFTRGVDGVADLKEIFNAISQEYEASVIYGRRTAREAVKRAVKRVKVIREWNRQ</sequence>
<dbReference type="InterPro" id="IPR006059">
    <property type="entry name" value="SBP"/>
</dbReference>
<dbReference type="AlphaFoldDB" id="H1XWJ1"/>
<dbReference type="PaxDb" id="880073-Calab_2219"/>
<dbReference type="GO" id="GO:0042597">
    <property type="term" value="C:periplasmic space"/>
    <property type="evidence" value="ECO:0007669"/>
    <property type="project" value="UniProtKB-SubCell"/>
</dbReference>
<dbReference type="PANTHER" id="PTHR43649:SF13">
    <property type="entry name" value="CARBOHYDRATE ABC TRANSPORTER SUBSTRATE-BINDING PROTEIN"/>
    <property type="match status" value="1"/>
</dbReference>
<dbReference type="SUPFAM" id="SSF53850">
    <property type="entry name" value="Periplasmic binding protein-like II"/>
    <property type="match status" value="1"/>
</dbReference>
<keyword evidence="5" id="KW-1185">Reference proteome</keyword>
<organism evidence="4 5">
    <name type="scientific">Caldithrix abyssi DSM 13497</name>
    <dbReference type="NCBI Taxonomy" id="880073"/>
    <lineage>
        <taxon>Bacteria</taxon>
        <taxon>Pseudomonadati</taxon>
        <taxon>Calditrichota</taxon>
        <taxon>Calditrichia</taxon>
        <taxon>Calditrichales</taxon>
        <taxon>Calditrichaceae</taxon>
        <taxon>Caldithrix</taxon>
    </lineage>
</organism>
<evidence type="ECO:0000313" key="6">
    <source>
        <dbReference type="Proteomes" id="UP000183868"/>
    </source>
</evidence>
<evidence type="ECO:0000256" key="2">
    <source>
        <dbReference type="ARBA" id="ARBA00008520"/>
    </source>
</evidence>
<dbReference type="HOGENOM" id="CLU_031285_6_0_0"/>
<dbReference type="Pfam" id="PF01547">
    <property type="entry name" value="SBP_bac_1"/>
    <property type="match status" value="1"/>
</dbReference>
<dbReference type="eggNOG" id="COG1653">
    <property type="taxonomic scope" value="Bacteria"/>
</dbReference>
<evidence type="ECO:0000313" key="5">
    <source>
        <dbReference type="Proteomes" id="UP000004671"/>
    </source>
</evidence>
<dbReference type="Gene3D" id="3.40.190.10">
    <property type="entry name" value="Periplasmic binding protein-like II"/>
    <property type="match status" value="2"/>
</dbReference>
<dbReference type="PROSITE" id="PS51257">
    <property type="entry name" value="PROKAR_LIPOPROTEIN"/>
    <property type="match status" value="1"/>
</dbReference>
<dbReference type="EMBL" id="CM001402">
    <property type="protein sequence ID" value="EHO41829.1"/>
    <property type="molecule type" value="Genomic_DNA"/>
</dbReference>
<dbReference type="InterPro" id="IPR050490">
    <property type="entry name" value="Bact_solute-bd_prot1"/>
</dbReference>
<gene>
    <name evidence="3" type="ORF">Cabys_1000</name>
    <name evidence="4" type="ORF">Calab_2219</name>
</gene>
<dbReference type="KEGG" id="caby:Cabys_1000"/>